<evidence type="ECO:0000313" key="4">
    <source>
        <dbReference type="Proteomes" id="UP001498421"/>
    </source>
</evidence>
<organism evidence="3 4">
    <name type="scientific">Neonectria magnoliae</name>
    <dbReference type="NCBI Taxonomy" id="2732573"/>
    <lineage>
        <taxon>Eukaryota</taxon>
        <taxon>Fungi</taxon>
        <taxon>Dikarya</taxon>
        <taxon>Ascomycota</taxon>
        <taxon>Pezizomycotina</taxon>
        <taxon>Sordariomycetes</taxon>
        <taxon>Hypocreomycetidae</taxon>
        <taxon>Hypocreales</taxon>
        <taxon>Nectriaceae</taxon>
        <taxon>Neonectria</taxon>
    </lineage>
</organism>
<sequence length="839" mass="94010">MIPNRRCVSGIVARCANRRFLLAIAAVSILSAKAAHVYAHFAALSTTDVFRWGLSFYAQDAVLLLVLRLLIDKDVFGLVPWVRVIAPAVASVVVVFVLVLASCNISFFIVAGSELHWRNIGFAGDASSLKLLLTGLLSCLLVGAALLAVSYVVQDVYYDVVTLALDILKWPFAFLWSRAPKPRHLLSKVGYAHLPQQDVELSSDEAEHELKDVDSNHRDDHNKPPASKRLVLAYSLIGVLLLVLTLQTITRYEDTAFTFMSWTLPLIPFVDFANASPNLASMLPVYGSSINYSWDNLTALAEPIPLPWLPKDTPLPGFEDWYEEGKTHYSGAADPMRISNLDSDLLPGLRDKLSDIKIRHVVVVKLEGTRKDVFPVKKDGFIWEQLANTFQDKTLPQEAQDKLATLVPTANFLTGDYDDGFNHSEYPRRGGINFKNAHTTASFTLKSLTGTLCGLSPLVADWNVEVFNHIYQPCLPQIFEALNKMDRGNDTEHFSPWRSVFLQSVTGKFDKQERLMPMLGFPDHSTVMMEYLTGESPKFGHVTLPEGAPGLPEFILEDYIRDAFSSAKEKDERVFLAHLTGTSHHPFKLPPDEETITLSGGKDPNVLSKYMNTIGYVDRWLGRLLTILEEEGVAEETLVVLVGDHGLCVAERGCITPYYAPDVVNFHVPLVLSHPKLPQIDVDDAVTSHQILPTILDLLLETGSLAGPEKQAARDLIGNFEGQSLLRPMKDFSNSTEQPNWQFSIMNPGRAMLSVRDAHQPNWRIVVPIVENIEWRFSDLAKDPHEKSVVVGFGFKPFLAKVELDHGREAAEWVEKAAFMSRWWVEDNRKRWRYEGKNN</sequence>
<dbReference type="Pfam" id="PF00884">
    <property type="entry name" value="Sulfatase"/>
    <property type="match status" value="1"/>
</dbReference>
<feature type="transmembrane region" description="Helical" evidence="1">
    <location>
        <begin position="231"/>
        <end position="249"/>
    </location>
</feature>
<dbReference type="InterPro" id="IPR000917">
    <property type="entry name" value="Sulfatase_N"/>
</dbReference>
<name>A0ABR1IAT1_9HYPO</name>
<evidence type="ECO:0000259" key="2">
    <source>
        <dbReference type="Pfam" id="PF00884"/>
    </source>
</evidence>
<keyword evidence="1" id="KW-0812">Transmembrane</keyword>
<feature type="transmembrane region" description="Helical" evidence="1">
    <location>
        <begin position="131"/>
        <end position="153"/>
    </location>
</feature>
<reference evidence="3 4" key="1">
    <citation type="journal article" date="2025" name="Microbiol. Resour. Announc.">
        <title>Draft genome sequences for Neonectria magnoliae and Neonectria punicea, canker pathogens of Liriodendron tulipifera and Acer saccharum in West Virginia.</title>
        <authorList>
            <person name="Petronek H.M."/>
            <person name="Kasson M.T."/>
            <person name="Metheny A.M."/>
            <person name="Stauder C.M."/>
            <person name="Lovett B."/>
            <person name="Lynch S.C."/>
            <person name="Garnas J.R."/>
            <person name="Kasson L.R."/>
            <person name="Stajich J.E."/>
        </authorList>
    </citation>
    <scope>NUCLEOTIDE SEQUENCE [LARGE SCALE GENOMIC DNA]</scope>
    <source>
        <strain evidence="3 4">NRRL 64651</strain>
    </source>
</reference>
<dbReference type="InterPro" id="IPR017850">
    <property type="entry name" value="Alkaline_phosphatase_core_sf"/>
</dbReference>
<keyword evidence="1" id="KW-0472">Membrane</keyword>
<dbReference type="PANTHER" id="PTHR43751">
    <property type="entry name" value="SULFATASE"/>
    <property type="match status" value="1"/>
</dbReference>
<dbReference type="SUPFAM" id="SSF53649">
    <property type="entry name" value="Alkaline phosphatase-like"/>
    <property type="match status" value="1"/>
</dbReference>
<proteinExistence type="predicted"/>
<feature type="transmembrane region" description="Helical" evidence="1">
    <location>
        <begin position="50"/>
        <end position="71"/>
    </location>
</feature>
<dbReference type="EMBL" id="JAZAVK010000017">
    <property type="protein sequence ID" value="KAK7430718.1"/>
    <property type="molecule type" value="Genomic_DNA"/>
</dbReference>
<dbReference type="Proteomes" id="UP001498421">
    <property type="component" value="Unassembled WGS sequence"/>
</dbReference>
<dbReference type="PANTHER" id="PTHR43751:SF3">
    <property type="entry name" value="SULFATASE N-TERMINAL DOMAIN-CONTAINING PROTEIN"/>
    <property type="match status" value="1"/>
</dbReference>
<comment type="caution">
    <text evidence="3">The sequence shown here is derived from an EMBL/GenBank/DDBJ whole genome shotgun (WGS) entry which is preliminary data.</text>
</comment>
<dbReference type="Gene3D" id="3.40.720.10">
    <property type="entry name" value="Alkaline Phosphatase, subunit A"/>
    <property type="match status" value="1"/>
</dbReference>
<keyword evidence="1" id="KW-1133">Transmembrane helix</keyword>
<feature type="domain" description="Sulfatase N-terminal" evidence="2">
    <location>
        <begin position="429"/>
        <end position="699"/>
    </location>
</feature>
<accession>A0ABR1IAT1</accession>
<feature type="transmembrane region" description="Helical" evidence="1">
    <location>
        <begin position="83"/>
        <end position="111"/>
    </location>
</feature>
<evidence type="ECO:0000256" key="1">
    <source>
        <dbReference type="SAM" id="Phobius"/>
    </source>
</evidence>
<keyword evidence="4" id="KW-1185">Reference proteome</keyword>
<dbReference type="InterPro" id="IPR052701">
    <property type="entry name" value="GAG_Ulvan_Degrading_Sulfatases"/>
</dbReference>
<gene>
    <name evidence="3" type="ORF">QQZ08_002762</name>
</gene>
<evidence type="ECO:0000313" key="3">
    <source>
        <dbReference type="EMBL" id="KAK7430718.1"/>
    </source>
</evidence>
<protein>
    <recommendedName>
        <fullName evidence="2">Sulfatase N-terminal domain-containing protein</fullName>
    </recommendedName>
</protein>